<accession>T4VP63</accession>
<dbReference type="AlphaFoldDB" id="T4VP63"/>
<dbReference type="PATRIC" id="fig|1233171.3.peg.1753"/>
<proteinExistence type="predicted"/>
<dbReference type="RefSeq" id="WP_021433028.1">
    <property type="nucleotide sequence ID" value="NZ_AVNC01000015.1"/>
</dbReference>
<dbReference type="Proteomes" id="UP000015688">
    <property type="component" value="Unassembled WGS sequence"/>
</dbReference>
<protein>
    <submittedName>
        <fullName evidence="1">Uncharacterized protein</fullName>
    </submittedName>
</protein>
<name>T4VP63_PARBF</name>
<evidence type="ECO:0000313" key="1">
    <source>
        <dbReference type="EMBL" id="EQK42920.1"/>
    </source>
</evidence>
<organism evidence="1 2">
    <name type="scientific">Paraclostridium bifermentans ATCC 638 = DSM 14991</name>
    <dbReference type="NCBI Taxonomy" id="1233171"/>
    <lineage>
        <taxon>Bacteria</taxon>
        <taxon>Bacillati</taxon>
        <taxon>Bacillota</taxon>
        <taxon>Clostridia</taxon>
        <taxon>Peptostreptococcales</taxon>
        <taxon>Peptostreptococcaceae</taxon>
        <taxon>Paraclostridium</taxon>
    </lineage>
</organism>
<comment type="caution">
    <text evidence="1">The sequence shown here is derived from an EMBL/GenBank/DDBJ whole genome shotgun (WGS) entry which is preliminary data.</text>
</comment>
<evidence type="ECO:0000313" key="2">
    <source>
        <dbReference type="Proteomes" id="UP000015688"/>
    </source>
</evidence>
<dbReference type="GeneID" id="67472709"/>
<sequence length="141" mass="16882">MTQSLDSYSNEYYKEYMKGYRKARKDETIIENKNKIEFKSKNISIAQFRKHYKGKLKNKEQELIFNNCLDLITLIDEYRQAIEKEGTYYKNTTGNIKINPIVKEHRDTIKSFTNLLCILHDLLEPEEKESKAENRFIKFAK</sequence>
<dbReference type="EMBL" id="AVNC01000015">
    <property type="protein sequence ID" value="EQK42920.1"/>
    <property type="molecule type" value="Genomic_DNA"/>
</dbReference>
<reference evidence="1 2" key="1">
    <citation type="submission" date="2013-06" db="EMBL/GenBank/DDBJ databases">
        <authorList>
            <person name="Walk S."/>
            <person name="Aronoff D."/>
            <person name="Young V.Y."/>
            <person name="Marsh J."/>
            <person name="Harrison L."/>
            <person name="Daugherty S.C."/>
            <person name="Shefchek K.A."/>
            <person name="Hine E.E."/>
            <person name="Tallon L.J."/>
            <person name="Sadzewicz L.K."/>
            <person name="Rasko D.A."/>
        </authorList>
    </citation>
    <scope>NUCLEOTIDE SEQUENCE [LARGE SCALE GENOMIC DNA]</scope>
    <source>
        <strain evidence="1 2">ATCC 638</strain>
    </source>
</reference>
<gene>
    <name evidence="1" type="ORF">C672_1864</name>
</gene>